<dbReference type="EMBL" id="JAOYFB010000038">
    <property type="protein sequence ID" value="KAK4026055.1"/>
    <property type="molecule type" value="Genomic_DNA"/>
</dbReference>
<accession>A0ABR0ALQ5</accession>
<evidence type="ECO:0000256" key="5">
    <source>
        <dbReference type="ARBA" id="ARBA00023157"/>
    </source>
</evidence>
<feature type="compositionally biased region" description="Polar residues" evidence="7">
    <location>
        <begin position="145"/>
        <end position="159"/>
    </location>
</feature>
<dbReference type="InterPro" id="IPR001382">
    <property type="entry name" value="Glyco_hydro_47"/>
</dbReference>
<evidence type="ECO:0000256" key="3">
    <source>
        <dbReference type="ARBA" id="ARBA00007658"/>
    </source>
</evidence>
<dbReference type="Proteomes" id="UP001234178">
    <property type="component" value="Unassembled WGS sequence"/>
</dbReference>
<keyword evidence="8" id="KW-1133">Transmembrane helix</keyword>
<reference evidence="9 10" key="1">
    <citation type="journal article" date="2023" name="Nucleic Acids Res.">
        <title>The hologenome of Daphnia magna reveals possible DNA methylation and microbiome-mediated evolution of the host genome.</title>
        <authorList>
            <person name="Chaturvedi A."/>
            <person name="Li X."/>
            <person name="Dhandapani V."/>
            <person name="Marshall H."/>
            <person name="Kissane S."/>
            <person name="Cuenca-Cambronero M."/>
            <person name="Asole G."/>
            <person name="Calvet F."/>
            <person name="Ruiz-Romero M."/>
            <person name="Marangio P."/>
            <person name="Guigo R."/>
            <person name="Rago D."/>
            <person name="Mirbahai L."/>
            <person name="Eastwood N."/>
            <person name="Colbourne J.K."/>
            <person name="Zhou J."/>
            <person name="Mallon E."/>
            <person name="Orsini L."/>
        </authorList>
    </citation>
    <scope>NUCLEOTIDE SEQUENCE [LARGE SCALE GENOMIC DNA]</scope>
    <source>
        <strain evidence="9">LRV0_1</strain>
    </source>
</reference>
<dbReference type="InterPro" id="IPR050749">
    <property type="entry name" value="Glycosyl_Hydrolase_47"/>
</dbReference>
<protein>
    <recommendedName>
        <fullName evidence="6">alpha-1,2-Mannosidase</fullName>
        <ecNumber evidence="6">3.2.1.-</ecNumber>
    </recommendedName>
</protein>
<keyword evidence="4 6" id="KW-0378">Hydrolase</keyword>
<comment type="cofactor">
    <cofactor evidence="1">
        <name>Ca(2+)</name>
        <dbReference type="ChEBI" id="CHEBI:29108"/>
    </cofactor>
</comment>
<comment type="caution">
    <text evidence="9">The sequence shown here is derived from an EMBL/GenBank/DDBJ whole genome shotgun (WGS) entry which is preliminary data.</text>
</comment>
<dbReference type="Pfam" id="PF01532">
    <property type="entry name" value="Glyco_hydro_47"/>
    <property type="match status" value="1"/>
</dbReference>
<evidence type="ECO:0000256" key="1">
    <source>
        <dbReference type="ARBA" id="ARBA00001913"/>
    </source>
</evidence>
<dbReference type="EC" id="3.2.1.-" evidence="6"/>
<evidence type="ECO:0000256" key="2">
    <source>
        <dbReference type="ARBA" id="ARBA00004922"/>
    </source>
</evidence>
<dbReference type="InterPro" id="IPR012341">
    <property type="entry name" value="6hp_glycosidase-like_sf"/>
</dbReference>
<dbReference type="Gene3D" id="1.50.10.10">
    <property type="match status" value="1"/>
</dbReference>
<dbReference type="SUPFAM" id="SSF48225">
    <property type="entry name" value="Seven-hairpin glycosidases"/>
    <property type="match status" value="1"/>
</dbReference>
<sequence length="675" mass="76421">MGLENILPTYHRSPTKLPISLNKLCRSKERVLLGFVCFGLVVACFGTVFFLPELRTGIALPSLNSVYKVYEHVQKVGPEFILQLPPLAKDDIHEGKSQQHHGQIDKPDFHLLEDQARLRAKIETEERLELEQNQLKVLPKPMIPSSKSETGVSGSTTQPDGGIKGESSVTVRDQLKNRLPMVQGGGDLEPDIRAKRETVRKMMKHAWDNYATYAWGKNELRPISHKGHSASIFGSGNFGASIVDGLDTLYIMGFMDEFKRGRDWVEENLNLTGVSSELSVFETNIRFVGGLLSCFAITGDSMFREKALHIAEKLLPAFNTLTGIPHALINIGTGTSKNYAWASSGSSILSEFGTMSLEFNYLSDVTGNPVFRQKIEQIIQVIKKQDRPDGLYPNYLNPKTGRWGQQHISMGALGDSFYEYLLKSWLQSAKTNDEAKQMYVDAMDTAVGKLIQKSNGGLTYFAEMKFNRLEHKMDHLACFSGGMLALGGTHLEEPLKSKHIELGKAITHTCHESYDRSSTKLGPEAFRFSDAIEAKALKSNEKYYILRPEVIESYFVLWRLTHDVRYRQWGWEAVQALEKHCRVDGGYTGLKNVYSDEPTQDDVQQSFFLAETLKYLYLLFSDDELISLDEWVFNTEAHPLPIKKVNPLYRGKFVKYSDYVVYNVFIHFKMLLMTI</sequence>
<evidence type="ECO:0000313" key="10">
    <source>
        <dbReference type="Proteomes" id="UP001234178"/>
    </source>
</evidence>
<evidence type="ECO:0000256" key="4">
    <source>
        <dbReference type="ARBA" id="ARBA00022801"/>
    </source>
</evidence>
<evidence type="ECO:0000313" key="9">
    <source>
        <dbReference type="EMBL" id="KAK4026055.1"/>
    </source>
</evidence>
<keyword evidence="6" id="KW-0326">Glycosidase</keyword>
<evidence type="ECO:0000256" key="8">
    <source>
        <dbReference type="SAM" id="Phobius"/>
    </source>
</evidence>
<feature type="transmembrane region" description="Helical" evidence="8">
    <location>
        <begin position="31"/>
        <end position="51"/>
    </location>
</feature>
<comment type="similarity">
    <text evidence="3 6">Belongs to the glycosyl hydrolase 47 family.</text>
</comment>
<keyword evidence="5" id="KW-1015">Disulfide bond</keyword>
<keyword evidence="8" id="KW-0812">Transmembrane</keyword>
<dbReference type="PANTHER" id="PTHR11742">
    <property type="entry name" value="MANNOSYL-OLIGOSACCHARIDE ALPHA-1,2-MANNOSIDASE-RELATED"/>
    <property type="match status" value="1"/>
</dbReference>
<proteinExistence type="inferred from homology"/>
<evidence type="ECO:0000256" key="6">
    <source>
        <dbReference type="RuleBase" id="RU361193"/>
    </source>
</evidence>
<dbReference type="InterPro" id="IPR036026">
    <property type="entry name" value="Seven-hairpin_glycosidases"/>
</dbReference>
<keyword evidence="8" id="KW-0472">Membrane</keyword>
<comment type="pathway">
    <text evidence="2">Protein modification; protein glycosylation.</text>
</comment>
<feature type="region of interest" description="Disordered" evidence="7">
    <location>
        <begin position="141"/>
        <end position="168"/>
    </location>
</feature>
<dbReference type="PANTHER" id="PTHR11742:SF6">
    <property type="entry name" value="MANNOSYL-OLIGOSACCHARIDE ALPHA-1,2-MANNOSIDASE IA-RELATED"/>
    <property type="match status" value="1"/>
</dbReference>
<name>A0ABR0ALQ5_9CRUS</name>
<keyword evidence="10" id="KW-1185">Reference proteome</keyword>
<organism evidence="9 10">
    <name type="scientific">Daphnia magna</name>
    <dbReference type="NCBI Taxonomy" id="35525"/>
    <lineage>
        <taxon>Eukaryota</taxon>
        <taxon>Metazoa</taxon>
        <taxon>Ecdysozoa</taxon>
        <taxon>Arthropoda</taxon>
        <taxon>Crustacea</taxon>
        <taxon>Branchiopoda</taxon>
        <taxon>Diplostraca</taxon>
        <taxon>Cladocera</taxon>
        <taxon>Anomopoda</taxon>
        <taxon>Daphniidae</taxon>
        <taxon>Daphnia</taxon>
    </lineage>
</organism>
<evidence type="ECO:0000256" key="7">
    <source>
        <dbReference type="SAM" id="MobiDB-lite"/>
    </source>
</evidence>
<dbReference type="PRINTS" id="PR00747">
    <property type="entry name" value="GLYHDRLASE47"/>
</dbReference>
<gene>
    <name evidence="9" type="ORF">OUZ56_015081</name>
</gene>